<accession>A0A078HRA0</accession>
<protein>
    <submittedName>
        <fullName evidence="1">(rape) hypothetical protein</fullName>
    </submittedName>
    <submittedName>
        <fullName evidence="2">BnaA09g35080D protein</fullName>
    </submittedName>
</protein>
<reference evidence="2" key="2">
    <citation type="submission" date="2014-06" db="EMBL/GenBank/DDBJ databases">
        <authorList>
            <person name="Genoscope - CEA"/>
        </authorList>
    </citation>
    <scope>NUCLEOTIDE SEQUENCE</scope>
</reference>
<reference evidence="1" key="3">
    <citation type="submission" date="2021-01" db="EMBL/GenBank/DDBJ databases">
        <authorList>
            <consortium name="Genoscope - CEA"/>
            <person name="William W."/>
        </authorList>
    </citation>
    <scope>NUCLEOTIDE SEQUENCE</scope>
</reference>
<dbReference type="Proteomes" id="UP001295469">
    <property type="component" value="Chromosome A09"/>
</dbReference>
<evidence type="ECO:0000313" key="2">
    <source>
        <dbReference type="EMBL" id="CDY40226.1"/>
    </source>
</evidence>
<dbReference type="AlphaFoldDB" id="A0A078HRA0"/>
<sequence length="104" mass="12068">MLRVELHHHFKILKVCMCIKTDWRNLDHNRNDHYCLIENMPYLIEAYVDVELDDINGLIGSITSVKRLAICSEAMCDEGFVFNQLEHLEVLGISINGVNEALYF</sequence>
<reference evidence="2 3" key="1">
    <citation type="journal article" date="2014" name="Science">
        <title>Plant genetics. Early allopolyploid evolution in the post-Neolithic Brassica napus oilseed genome.</title>
        <authorList>
            <person name="Chalhoub B."/>
            <person name="Denoeud F."/>
            <person name="Liu S."/>
            <person name="Parkin I.A."/>
            <person name="Tang H."/>
            <person name="Wang X."/>
            <person name="Chiquet J."/>
            <person name="Belcram H."/>
            <person name="Tong C."/>
            <person name="Samans B."/>
            <person name="Correa M."/>
            <person name="Da Silva C."/>
            <person name="Just J."/>
            <person name="Falentin C."/>
            <person name="Koh C.S."/>
            <person name="Le Clainche I."/>
            <person name="Bernard M."/>
            <person name="Bento P."/>
            <person name="Noel B."/>
            <person name="Labadie K."/>
            <person name="Alberti A."/>
            <person name="Charles M."/>
            <person name="Arnaud D."/>
            <person name="Guo H."/>
            <person name="Daviaud C."/>
            <person name="Alamery S."/>
            <person name="Jabbari K."/>
            <person name="Zhao M."/>
            <person name="Edger P.P."/>
            <person name="Chelaifa H."/>
            <person name="Tack D."/>
            <person name="Lassalle G."/>
            <person name="Mestiri I."/>
            <person name="Schnel N."/>
            <person name="Le Paslier M.C."/>
            <person name="Fan G."/>
            <person name="Renault V."/>
            <person name="Bayer P.E."/>
            <person name="Golicz A.A."/>
            <person name="Manoli S."/>
            <person name="Lee T.H."/>
            <person name="Thi V.H."/>
            <person name="Chalabi S."/>
            <person name="Hu Q."/>
            <person name="Fan C."/>
            <person name="Tollenaere R."/>
            <person name="Lu Y."/>
            <person name="Battail C."/>
            <person name="Shen J."/>
            <person name="Sidebottom C.H."/>
            <person name="Wang X."/>
            <person name="Canaguier A."/>
            <person name="Chauveau A."/>
            <person name="Berard A."/>
            <person name="Deniot G."/>
            <person name="Guan M."/>
            <person name="Liu Z."/>
            <person name="Sun F."/>
            <person name="Lim Y.P."/>
            <person name="Lyons E."/>
            <person name="Town C.D."/>
            <person name="Bancroft I."/>
            <person name="Wang X."/>
            <person name="Meng J."/>
            <person name="Ma J."/>
            <person name="Pires J.C."/>
            <person name="King G.J."/>
            <person name="Brunel D."/>
            <person name="Delourme R."/>
            <person name="Renard M."/>
            <person name="Aury J.M."/>
            <person name="Adams K.L."/>
            <person name="Batley J."/>
            <person name="Snowdon R.J."/>
            <person name="Tost J."/>
            <person name="Edwards D."/>
            <person name="Zhou Y."/>
            <person name="Hua W."/>
            <person name="Sharpe A.G."/>
            <person name="Paterson A.H."/>
            <person name="Guan C."/>
            <person name="Wincker P."/>
        </authorList>
    </citation>
    <scope>NUCLEOTIDE SEQUENCE [LARGE SCALE GENOMIC DNA]</scope>
    <source>
        <strain evidence="3">cv. Darmor-bzh</strain>
    </source>
</reference>
<dbReference type="EMBL" id="LK032466">
    <property type="protein sequence ID" value="CDY40226.1"/>
    <property type="molecule type" value="Genomic_DNA"/>
</dbReference>
<gene>
    <name evidence="2" type="primary">BnaA09g35080D</name>
    <name evidence="1" type="ORF">DARMORV10_A09P48440.1</name>
    <name evidence="2" type="ORF">GSBRNA2T00069376001</name>
</gene>
<name>A0A078HRA0_BRANA</name>
<organism evidence="2 3">
    <name type="scientific">Brassica napus</name>
    <name type="common">Rape</name>
    <dbReference type="NCBI Taxonomy" id="3708"/>
    <lineage>
        <taxon>Eukaryota</taxon>
        <taxon>Viridiplantae</taxon>
        <taxon>Streptophyta</taxon>
        <taxon>Embryophyta</taxon>
        <taxon>Tracheophyta</taxon>
        <taxon>Spermatophyta</taxon>
        <taxon>Magnoliopsida</taxon>
        <taxon>eudicotyledons</taxon>
        <taxon>Gunneridae</taxon>
        <taxon>Pentapetalae</taxon>
        <taxon>rosids</taxon>
        <taxon>malvids</taxon>
        <taxon>Brassicales</taxon>
        <taxon>Brassicaceae</taxon>
        <taxon>Brassiceae</taxon>
        <taxon>Brassica</taxon>
    </lineage>
</organism>
<proteinExistence type="predicted"/>
<dbReference type="Gramene" id="CDY40226">
    <property type="protein sequence ID" value="CDY40226"/>
    <property type="gene ID" value="GSBRNA2T00069376001"/>
</dbReference>
<dbReference type="EMBL" id="HG994363">
    <property type="protein sequence ID" value="CAF2047738.1"/>
    <property type="molecule type" value="Genomic_DNA"/>
</dbReference>
<dbReference type="Proteomes" id="UP000028999">
    <property type="component" value="Unassembled WGS sequence"/>
</dbReference>
<evidence type="ECO:0000313" key="3">
    <source>
        <dbReference type="Proteomes" id="UP000028999"/>
    </source>
</evidence>
<dbReference type="PaxDb" id="3708-A0A078HRA0"/>
<evidence type="ECO:0000313" key="1">
    <source>
        <dbReference type="EMBL" id="CAF2047738.1"/>
    </source>
</evidence>
<keyword evidence="3" id="KW-1185">Reference proteome</keyword>